<evidence type="ECO:0000313" key="4">
    <source>
        <dbReference type="Proteomes" id="UP000426444"/>
    </source>
</evidence>
<dbReference type="Pfam" id="PF02517">
    <property type="entry name" value="Rce1-like"/>
    <property type="match status" value="1"/>
</dbReference>
<dbReference type="EMBL" id="CP046457">
    <property type="protein sequence ID" value="QGU00866.1"/>
    <property type="molecule type" value="Genomic_DNA"/>
</dbReference>
<organism evidence="3 4">
    <name type="scientific">Candidatus Syntrophocurvum alkaliphilum</name>
    <dbReference type="NCBI Taxonomy" id="2293317"/>
    <lineage>
        <taxon>Bacteria</taxon>
        <taxon>Bacillati</taxon>
        <taxon>Bacillota</taxon>
        <taxon>Clostridia</taxon>
        <taxon>Eubacteriales</taxon>
        <taxon>Syntrophomonadaceae</taxon>
        <taxon>Candidatus Syntrophocurvum</taxon>
    </lineage>
</organism>
<keyword evidence="4" id="KW-1185">Reference proteome</keyword>
<feature type="transmembrane region" description="Helical" evidence="1">
    <location>
        <begin position="50"/>
        <end position="70"/>
    </location>
</feature>
<evidence type="ECO:0000313" key="3">
    <source>
        <dbReference type="EMBL" id="QGU00866.1"/>
    </source>
</evidence>
<feature type="transmembrane region" description="Helical" evidence="1">
    <location>
        <begin position="188"/>
        <end position="205"/>
    </location>
</feature>
<feature type="transmembrane region" description="Helical" evidence="1">
    <location>
        <begin position="163"/>
        <end position="182"/>
    </location>
</feature>
<dbReference type="PANTHER" id="PTHR43592">
    <property type="entry name" value="CAAX AMINO TERMINAL PROTEASE"/>
    <property type="match status" value="1"/>
</dbReference>
<proteinExistence type="predicted"/>
<gene>
    <name evidence="3" type="ORF">SYNTR_2272</name>
</gene>
<dbReference type="OrthoDB" id="9782250at2"/>
<feature type="domain" description="CAAX prenyl protease 2/Lysostaphin resistance protein A-like" evidence="2">
    <location>
        <begin position="138"/>
        <end position="224"/>
    </location>
</feature>
<dbReference type="RefSeq" id="WP_156204610.1">
    <property type="nucleotide sequence ID" value="NZ_CP046457.1"/>
</dbReference>
<feature type="transmembrane region" description="Helical" evidence="1">
    <location>
        <begin position="134"/>
        <end position="151"/>
    </location>
</feature>
<keyword evidence="3" id="KW-0378">Hydrolase</keyword>
<dbReference type="PANTHER" id="PTHR43592:SF15">
    <property type="entry name" value="CAAX AMINO TERMINAL PROTEASE FAMILY PROTEIN"/>
    <property type="match status" value="1"/>
</dbReference>
<dbReference type="GO" id="GO:0004175">
    <property type="term" value="F:endopeptidase activity"/>
    <property type="evidence" value="ECO:0007669"/>
    <property type="project" value="UniProtKB-ARBA"/>
</dbReference>
<protein>
    <submittedName>
        <fullName evidence="3">CAAX amino terminal protease family protein</fullName>
    </submittedName>
</protein>
<evidence type="ECO:0000259" key="2">
    <source>
        <dbReference type="Pfam" id="PF02517"/>
    </source>
</evidence>
<dbReference type="KEGG" id="salq:SYNTR_2272"/>
<keyword evidence="1" id="KW-0472">Membrane</keyword>
<keyword evidence="3" id="KW-0645">Protease</keyword>
<keyword evidence="1" id="KW-1133">Transmembrane helix</keyword>
<feature type="transmembrane region" description="Helical" evidence="1">
    <location>
        <begin position="212"/>
        <end position="233"/>
    </location>
</feature>
<dbReference type="GO" id="GO:0080120">
    <property type="term" value="P:CAAX-box protein maturation"/>
    <property type="evidence" value="ECO:0007669"/>
    <property type="project" value="UniProtKB-ARBA"/>
</dbReference>
<sequence length="235" mass="26797">MRINLKWGFKEIIFIYLGIIFFSLLFGFYGHNVYYFFLNIFNLADTDINFFITAFLFQFFVTILLIFTVAYRNRITLKDLGFKKASFNFYVKYGIIGGILLMIGITLMGIPLQYLKPDIEPQFVEEMIRSATTIQSFGILLVVVAVLAPLSEELFYRGMIYPVFRNYIGPKWGAIIAGIVFGLAHFDLLRAIPLAVGGIVLCYIYEKTGSIIVCTIAHGMWNALMALVVYATIFI</sequence>
<evidence type="ECO:0000256" key="1">
    <source>
        <dbReference type="SAM" id="Phobius"/>
    </source>
</evidence>
<dbReference type="InterPro" id="IPR003675">
    <property type="entry name" value="Rce1/LyrA-like_dom"/>
</dbReference>
<keyword evidence="1" id="KW-0812">Transmembrane</keyword>
<accession>A0A6I6DFS3</accession>
<feature type="transmembrane region" description="Helical" evidence="1">
    <location>
        <begin position="12"/>
        <end position="30"/>
    </location>
</feature>
<dbReference type="GO" id="GO:0006508">
    <property type="term" value="P:proteolysis"/>
    <property type="evidence" value="ECO:0007669"/>
    <property type="project" value="UniProtKB-KW"/>
</dbReference>
<feature type="transmembrane region" description="Helical" evidence="1">
    <location>
        <begin position="90"/>
        <end position="114"/>
    </location>
</feature>
<reference evidence="4" key="1">
    <citation type="journal article" date="2019" name="Microbiology">
        <title>Complete Genome Sequence of an Uncultured Bacterium of the Candidate Phylum Bipolaricaulota.</title>
        <authorList>
            <person name="Kadnikov V.V."/>
            <person name="Mardanov A.V."/>
            <person name="Beletsky A.V."/>
            <person name="Frank Y.A."/>
            <person name="Karnachuk O.V."/>
            <person name="Ravin N.V."/>
        </authorList>
    </citation>
    <scope>NUCLEOTIDE SEQUENCE [LARGE SCALE GENOMIC DNA]</scope>
</reference>
<dbReference type="Proteomes" id="UP000426444">
    <property type="component" value="Chromosome"/>
</dbReference>
<name>A0A6I6DFS3_9FIRM</name>
<dbReference type="AlphaFoldDB" id="A0A6I6DFS3"/>